<organism evidence="1 2">
    <name type="scientific">Xylanibacter rarus</name>
    <dbReference type="NCBI Taxonomy" id="1676614"/>
    <lineage>
        <taxon>Bacteria</taxon>
        <taxon>Pseudomonadati</taxon>
        <taxon>Bacteroidota</taxon>
        <taxon>Bacteroidia</taxon>
        <taxon>Bacteroidales</taxon>
        <taxon>Prevotellaceae</taxon>
        <taxon>Xylanibacter</taxon>
    </lineage>
</organism>
<reference evidence="1 2" key="1">
    <citation type="submission" date="2015-06" db="EMBL/GenBank/DDBJ databases">
        <title>Prevotella sp. 109, sp. nov., a novel member of the family Prevotellaceae isolated from human faeces.</title>
        <authorList>
            <person name="Shkoporov A.N."/>
            <person name="Chaplin A.V."/>
            <person name="Kafarskaia L.I."/>
            <person name="Efimov B.A."/>
        </authorList>
    </citation>
    <scope>NUCLEOTIDE SEQUENCE [LARGE SCALE GENOMIC DNA]</scope>
    <source>
        <strain evidence="1 2">109</strain>
    </source>
</reference>
<dbReference type="EMBL" id="LFQU01000044">
    <property type="protein sequence ID" value="KOO66471.1"/>
    <property type="molecule type" value="Genomic_DNA"/>
</dbReference>
<gene>
    <name evidence="1" type="ORF">ACU52_13735</name>
</gene>
<comment type="caution">
    <text evidence="1">The sequence shown here is derived from an EMBL/GenBank/DDBJ whole genome shotgun (WGS) entry which is preliminary data.</text>
</comment>
<accession>A0A8E1QXA1</accession>
<evidence type="ECO:0000313" key="1">
    <source>
        <dbReference type="EMBL" id="KOO66471.1"/>
    </source>
</evidence>
<dbReference type="Proteomes" id="UP000036951">
    <property type="component" value="Unassembled WGS sequence"/>
</dbReference>
<evidence type="ECO:0000313" key="2">
    <source>
        <dbReference type="Proteomes" id="UP000036951"/>
    </source>
</evidence>
<sequence length="214" mass="23122">MTGSLFANAQIDNTFSFIDAEGNVIEDGTTIKRTNIENDTFYGPVIHSGLSVKKNVEGSVYARVDYTIKEMTEGTAYQICFVNCKSPNLEAGSYTSAVSPMMGDTEPFMDEWILDANYNPFGDNPVANVKPGSLMTITYTVKKLADANDTSDGIAGPSITVEFTNEDVTSISGTVSEDNGSIVAYYSLDGRKLTAPKKGVNIIKYANGKTEKKL</sequence>
<proteinExistence type="predicted"/>
<protein>
    <submittedName>
        <fullName evidence="1">Uncharacterized protein</fullName>
    </submittedName>
</protein>
<keyword evidence="2" id="KW-1185">Reference proteome</keyword>
<dbReference type="AlphaFoldDB" id="A0A8E1QXA1"/>
<name>A0A8E1QXA1_9BACT</name>